<dbReference type="GO" id="GO:0006354">
    <property type="term" value="P:DNA-templated transcription elongation"/>
    <property type="evidence" value="ECO:0007669"/>
    <property type="project" value="TreeGrafter"/>
</dbReference>
<protein>
    <recommendedName>
        <fullName evidence="1">Transcription elongation factor GreA/GreB C-terminal domain-containing protein</fullName>
    </recommendedName>
</protein>
<dbReference type="GO" id="GO:0070063">
    <property type="term" value="F:RNA polymerase binding"/>
    <property type="evidence" value="ECO:0007669"/>
    <property type="project" value="InterPro"/>
</dbReference>
<dbReference type="SUPFAM" id="SSF54534">
    <property type="entry name" value="FKBP-like"/>
    <property type="match status" value="1"/>
</dbReference>
<dbReference type="GO" id="GO:0003677">
    <property type="term" value="F:DNA binding"/>
    <property type="evidence" value="ECO:0007669"/>
    <property type="project" value="InterPro"/>
</dbReference>
<evidence type="ECO:0000259" key="1">
    <source>
        <dbReference type="Pfam" id="PF01272"/>
    </source>
</evidence>
<dbReference type="Proteomes" id="UP000526125">
    <property type="component" value="Unassembled WGS sequence"/>
</dbReference>
<dbReference type="InterPro" id="IPR001437">
    <property type="entry name" value="Tscrpt_elong_fac_GreA/B_C"/>
</dbReference>
<proteinExistence type="predicted"/>
<dbReference type="AlphaFoldDB" id="A0A7Y6EWE7"/>
<dbReference type="GO" id="GO:0032784">
    <property type="term" value="P:regulation of DNA-templated transcription elongation"/>
    <property type="evidence" value="ECO:0007669"/>
    <property type="project" value="InterPro"/>
</dbReference>
<organism evidence="2 3">
    <name type="scientific">Paenibacillus xylanilyticus</name>
    <dbReference type="NCBI Taxonomy" id="248903"/>
    <lineage>
        <taxon>Bacteria</taxon>
        <taxon>Bacillati</taxon>
        <taxon>Bacillota</taxon>
        <taxon>Bacilli</taxon>
        <taxon>Bacillales</taxon>
        <taxon>Paenibacillaceae</taxon>
        <taxon>Paenibacillus</taxon>
    </lineage>
</organism>
<reference evidence="2 3" key="1">
    <citation type="submission" date="2020-05" db="EMBL/GenBank/DDBJ databases">
        <title>Genome Sequencing of Type Strains.</title>
        <authorList>
            <person name="Lemaire J.F."/>
            <person name="Inderbitzin P."/>
            <person name="Gregorio O.A."/>
            <person name="Collins S.B."/>
            <person name="Wespe N."/>
            <person name="Knight-Connoni V."/>
        </authorList>
    </citation>
    <scope>NUCLEOTIDE SEQUENCE [LARGE SCALE GENOMIC DNA]</scope>
    <source>
        <strain evidence="2 3">LMG 21957</strain>
    </source>
</reference>
<dbReference type="PANTHER" id="PTHR30437:SF4">
    <property type="entry name" value="TRANSCRIPTION ELONGATION FACTOR GREA"/>
    <property type="match status" value="1"/>
</dbReference>
<dbReference type="RefSeq" id="WP_175397336.1">
    <property type="nucleotide sequence ID" value="NZ_JABMCB010000192.1"/>
</dbReference>
<keyword evidence="3" id="KW-1185">Reference proteome</keyword>
<dbReference type="InterPro" id="IPR023459">
    <property type="entry name" value="Tscrpt_elong_fac_GreA/B_fam"/>
</dbReference>
<dbReference type="Pfam" id="PF01272">
    <property type="entry name" value="GreA_GreB"/>
    <property type="match status" value="1"/>
</dbReference>
<feature type="domain" description="Transcription elongation factor GreA/GreB C-terminal" evidence="1">
    <location>
        <begin position="67"/>
        <end position="139"/>
    </location>
</feature>
<gene>
    <name evidence="2" type="ORF">HP552_21000</name>
</gene>
<dbReference type="EMBL" id="JABMCB010000192">
    <property type="protein sequence ID" value="NUU77696.1"/>
    <property type="molecule type" value="Genomic_DNA"/>
</dbReference>
<dbReference type="PANTHER" id="PTHR30437">
    <property type="entry name" value="TRANSCRIPTION ELONGATION FACTOR GREA"/>
    <property type="match status" value="1"/>
</dbReference>
<accession>A0A7Y6EWE7</accession>
<dbReference type="InterPro" id="IPR036953">
    <property type="entry name" value="GreA/GreB_C_sf"/>
</dbReference>
<evidence type="ECO:0000313" key="2">
    <source>
        <dbReference type="EMBL" id="NUU77696.1"/>
    </source>
</evidence>
<name>A0A7Y6EWE7_9BACL</name>
<sequence length="157" mass="17818">MNHRSSLHNCREMLVKQLITLGEEKRTFLDAYFDVREPERMQMDKLLSVYTEYLQKLLLGPDELLHSVVLIGSEIRFDYIDFHTSDTFMIVMPDDADPDTGRISFLSPVGRQLLLASKGEVRSVTIPAGSMRVRITEIEWKSTSLNGMSSGGVDHAL</sequence>
<dbReference type="Gene3D" id="3.10.50.30">
    <property type="entry name" value="Transcription elongation factor, GreA/GreB, C-terminal domain"/>
    <property type="match status" value="1"/>
</dbReference>
<evidence type="ECO:0000313" key="3">
    <source>
        <dbReference type="Proteomes" id="UP000526125"/>
    </source>
</evidence>
<comment type="caution">
    <text evidence="2">The sequence shown here is derived from an EMBL/GenBank/DDBJ whole genome shotgun (WGS) entry which is preliminary data.</text>
</comment>